<protein>
    <submittedName>
        <fullName evidence="2">Uncharacterized protein</fullName>
    </submittedName>
</protein>
<keyword evidence="1" id="KW-0812">Transmembrane</keyword>
<gene>
    <name evidence="2" type="ORF">MAR_005201</name>
</gene>
<feature type="transmembrane region" description="Helical" evidence="1">
    <location>
        <begin position="59"/>
        <end position="80"/>
    </location>
</feature>
<evidence type="ECO:0000313" key="3">
    <source>
        <dbReference type="Proteomes" id="UP001164746"/>
    </source>
</evidence>
<keyword evidence="3" id="KW-1185">Reference proteome</keyword>
<keyword evidence="1" id="KW-0472">Membrane</keyword>
<reference evidence="2" key="1">
    <citation type="submission" date="2022-11" db="EMBL/GenBank/DDBJ databases">
        <title>Centuries of genome instability and evolution in soft-shell clam transmissible cancer (bioRxiv).</title>
        <authorList>
            <person name="Hart S.F.M."/>
            <person name="Yonemitsu M.A."/>
            <person name="Giersch R.M."/>
            <person name="Beal B.F."/>
            <person name="Arriagada G."/>
            <person name="Davis B.W."/>
            <person name="Ostrander E.A."/>
            <person name="Goff S.P."/>
            <person name="Metzger M.J."/>
        </authorList>
    </citation>
    <scope>NUCLEOTIDE SEQUENCE</scope>
    <source>
        <strain evidence="2">MELC-2E11</strain>
        <tissue evidence="2">Siphon/mantle</tissue>
    </source>
</reference>
<name>A0ABY7F2Q0_MYAAR</name>
<dbReference type="Proteomes" id="UP001164746">
    <property type="component" value="Chromosome 9"/>
</dbReference>
<dbReference type="EMBL" id="CP111020">
    <property type="protein sequence ID" value="WAR15096.1"/>
    <property type="molecule type" value="Genomic_DNA"/>
</dbReference>
<keyword evidence="1" id="KW-1133">Transmembrane helix</keyword>
<proteinExistence type="predicted"/>
<evidence type="ECO:0000256" key="1">
    <source>
        <dbReference type="SAM" id="Phobius"/>
    </source>
</evidence>
<accession>A0ABY7F2Q0</accession>
<sequence>MDNLSNVVSQLTFILKMPGGAITILKLVEMPMLTSKRMQPMRPKPGKRIAGIINQGENLLANILTAAMLFVVAIVLPAALLPA</sequence>
<organism evidence="2 3">
    <name type="scientific">Mya arenaria</name>
    <name type="common">Soft-shell clam</name>
    <dbReference type="NCBI Taxonomy" id="6604"/>
    <lineage>
        <taxon>Eukaryota</taxon>
        <taxon>Metazoa</taxon>
        <taxon>Spiralia</taxon>
        <taxon>Lophotrochozoa</taxon>
        <taxon>Mollusca</taxon>
        <taxon>Bivalvia</taxon>
        <taxon>Autobranchia</taxon>
        <taxon>Heteroconchia</taxon>
        <taxon>Euheterodonta</taxon>
        <taxon>Imparidentia</taxon>
        <taxon>Neoheterodontei</taxon>
        <taxon>Myida</taxon>
        <taxon>Myoidea</taxon>
        <taxon>Myidae</taxon>
        <taxon>Mya</taxon>
    </lineage>
</organism>
<evidence type="ECO:0000313" key="2">
    <source>
        <dbReference type="EMBL" id="WAR15096.1"/>
    </source>
</evidence>